<dbReference type="AlphaFoldDB" id="A0A162KLU6"/>
<protein>
    <submittedName>
        <fullName evidence="2">Uncharacterized protein</fullName>
    </submittedName>
</protein>
<dbReference type="PATRIC" id="fig|1538.10.peg.3167"/>
<organism evidence="2 3">
    <name type="scientific">Clostridium ljungdahlii</name>
    <dbReference type="NCBI Taxonomy" id="1538"/>
    <lineage>
        <taxon>Bacteria</taxon>
        <taxon>Bacillati</taxon>
        <taxon>Bacillota</taxon>
        <taxon>Clostridia</taxon>
        <taxon>Eubacteriales</taxon>
        <taxon>Clostridiaceae</taxon>
        <taxon>Clostridium</taxon>
    </lineage>
</organism>
<dbReference type="EMBL" id="LITT01000046">
    <property type="protein sequence ID" value="OAA84012.1"/>
    <property type="molecule type" value="Genomic_DNA"/>
</dbReference>
<accession>A0A162KLU6</accession>
<dbReference type="OrthoDB" id="1904939at2"/>
<evidence type="ECO:0000313" key="2">
    <source>
        <dbReference type="EMBL" id="OAA84012.1"/>
    </source>
</evidence>
<evidence type="ECO:0000256" key="1">
    <source>
        <dbReference type="SAM" id="Phobius"/>
    </source>
</evidence>
<keyword evidence="1" id="KW-1133">Transmembrane helix</keyword>
<evidence type="ECO:0000313" key="3">
    <source>
        <dbReference type="Proteomes" id="UP000077407"/>
    </source>
</evidence>
<keyword evidence="1" id="KW-0472">Membrane</keyword>
<sequence length="254" mass="29367">MGRKYIKIFRNCVLAIICIVLVIFMIIPDYIMCFFSRDFYFREYAKGSEEIYFLGTYHNMTLNSKPYSYLNLKSVIENLRPDLLLIESRPEQLESGNFADGPGEMLYSHLIANKLGIVVKGVDWWSDSGKNVPNSTNPTRDEYINKNILKEIPSHKKVLILMGSAHVTLEQPKLEQAGYKKVFFPETAKISLLKVHNKKLVYPKGMTFYIKKRINYEKGCIGTVYKTDVFKKQASIVIQELNREVKVIEQTGEE</sequence>
<proteinExistence type="predicted"/>
<name>A0A162KLU6_9CLOT</name>
<gene>
    <name evidence="2" type="ORF">WY13_03141</name>
</gene>
<keyword evidence="1" id="KW-0812">Transmembrane</keyword>
<comment type="caution">
    <text evidence="2">The sequence shown here is derived from an EMBL/GenBank/DDBJ whole genome shotgun (WGS) entry which is preliminary data.</text>
</comment>
<dbReference type="RefSeq" id="WP_063556457.1">
    <property type="nucleotide sequence ID" value="NZ_LITT01000046.1"/>
</dbReference>
<dbReference type="Proteomes" id="UP000077407">
    <property type="component" value="Unassembled WGS sequence"/>
</dbReference>
<reference evidence="2 3" key="1">
    <citation type="journal article" date="2015" name="Biotechnol. Bioeng.">
        <title>Genome sequence and phenotypic characterization of Caulobacter segnis.</title>
        <authorList>
            <person name="Patel S."/>
            <person name="Fletcher B."/>
            <person name="Scott D.C."/>
            <person name="Ely B."/>
        </authorList>
    </citation>
    <scope>NUCLEOTIDE SEQUENCE [LARGE SCALE GENOMIC DNA]</scope>
    <source>
        <strain evidence="2 3">ERI-2</strain>
    </source>
</reference>
<feature type="transmembrane region" description="Helical" evidence="1">
    <location>
        <begin position="12"/>
        <end position="32"/>
    </location>
</feature>